<dbReference type="KEGG" id="amus:LMH87_010279"/>
<evidence type="ECO:0000313" key="4">
    <source>
        <dbReference type="EMBL" id="KAJ4153807.1"/>
    </source>
</evidence>
<evidence type="ECO:0000256" key="1">
    <source>
        <dbReference type="ARBA" id="ARBA00022964"/>
    </source>
</evidence>
<dbReference type="InterPro" id="IPR011051">
    <property type="entry name" value="RmlC_Cupin_sf"/>
</dbReference>
<comment type="caution">
    <text evidence="4">The sequence shown here is derived from an EMBL/GenBank/DDBJ whole genome shotgun (WGS) entry which is preliminary data.</text>
</comment>
<dbReference type="PANTHER" id="PTHR41517:SF1">
    <property type="entry name" value="CUPIN"/>
    <property type="match status" value="1"/>
</dbReference>
<accession>A0A9W8UN22</accession>
<dbReference type="CDD" id="cd02216">
    <property type="entry name" value="cupin_GDO-like_N"/>
    <property type="match status" value="1"/>
</dbReference>
<keyword evidence="1" id="KW-0223">Dioxygenase</keyword>
<dbReference type="Proteomes" id="UP001144673">
    <property type="component" value="Chromosome 5"/>
</dbReference>
<reference evidence="4" key="1">
    <citation type="journal article" date="2023" name="Access Microbiol">
        <title>De-novo genome assembly for Akanthomyces muscarius, a biocontrol agent of insect agricultural pests.</title>
        <authorList>
            <person name="Erdos Z."/>
            <person name="Studholme D.J."/>
            <person name="Raymond B."/>
            <person name="Sharma M."/>
        </authorList>
    </citation>
    <scope>NUCLEOTIDE SEQUENCE</scope>
    <source>
        <strain evidence="4">Ve6</strain>
    </source>
</reference>
<dbReference type="Gene3D" id="2.60.120.10">
    <property type="entry name" value="Jelly Rolls"/>
    <property type="match status" value="1"/>
</dbReference>
<evidence type="ECO:0000313" key="5">
    <source>
        <dbReference type="Proteomes" id="UP001144673"/>
    </source>
</evidence>
<dbReference type="RefSeq" id="XP_056054465.1">
    <property type="nucleotide sequence ID" value="XM_056197414.1"/>
</dbReference>
<sequence length="326" mass="36556">MGLSMATEATDPSMEEYVQSLPKMHMEPLWSRMSAMVPPSPNPACQPYLWRYSDCLPYLSQAGSLVTEKMAERRVLMLVNPAMKAPHTTDTLYGGLQWVNPGEIAPAHRHIAYAARFIIDGNGFTAVEGKKMPLTRGDVVVTPTWHWHDHGNESNAPVVWLDVLNLPLFTYLPVNFAESYAKDRYPSVEDASADWRHPWHKTQEALDNTTGVHTIFHYKDSRGRPLSTTIGVQAERISPFASSQPSREVSSFLYHCYGGQGHTVVIPPSGDKMVFHWRGRDTFAVPAWSSLQHFNESRTEPAYLVGFHDGPFLDNLGLRATAPPLK</sequence>
<name>A0A9W8UN22_AKAMU</name>
<feature type="domain" description="Cupin type-2" evidence="3">
    <location>
        <begin position="99"/>
        <end position="163"/>
    </location>
</feature>
<proteinExistence type="predicted"/>
<keyword evidence="2" id="KW-0560">Oxidoreductase</keyword>
<keyword evidence="5" id="KW-1185">Reference proteome</keyword>
<evidence type="ECO:0000259" key="3">
    <source>
        <dbReference type="Pfam" id="PF07883"/>
    </source>
</evidence>
<protein>
    <recommendedName>
        <fullName evidence="3">Cupin type-2 domain-containing protein</fullName>
    </recommendedName>
</protein>
<dbReference type="PANTHER" id="PTHR41517">
    <property type="entry name" value="1,2-DIOXYGENASE PROTEIN-RELATED"/>
    <property type="match status" value="1"/>
</dbReference>
<dbReference type="InterPro" id="IPR013096">
    <property type="entry name" value="Cupin_2"/>
</dbReference>
<dbReference type="EMBL" id="JAJHUN010000008">
    <property type="protein sequence ID" value="KAJ4153807.1"/>
    <property type="molecule type" value="Genomic_DNA"/>
</dbReference>
<dbReference type="GO" id="GO:0051213">
    <property type="term" value="F:dioxygenase activity"/>
    <property type="evidence" value="ECO:0007669"/>
    <property type="project" value="UniProtKB-KW"/>
</dbReference>
<dbReference type="Pfam" id="PF07883">
    <property type="entry name" value="Cupin_2"/>
    <property type="match status" value="1"/>
</dbReference>
<evidence type="ECO:0000256" key="2">
    <source>
        <dbReference type="ARBA" id="ARBA00023002"/>
    </source>
</evidence>
<organism evidence="4 5">
    <name type="scientific">Akanthomyces muscarius</name>
    <name type="common">Entomopathogenic fungus</name>
    <name type="synonym">Lecanicillium muscarium</name>
    <dbReference type="NCBI Taxonomy" id="2231603"/>
    <lineage>
        <taxon>Eukaryota</taxon>
        <taxon>Fungi</taxon>
        <taxon>Dikarya</taxon>
        <taxon>Ascomycota</taxon>
        <taxon>Pezizomycotina</taxon>
        <taxon>Sordariomycetes</taxon>
        <taxon>Hypocreomycetidae</taxon>
        <taxon>Hypocreales</taxon>
        <taxon>Cordycipitaceae</taxon>
        <taxon>Akanthomyces</taxon>
    </lineage>
</organism>
<dbReference type="InterPro" id="IPR014710">
    <property type="entry name" value="RmlC-like_jellyroll"/>
</dbReference>
<dbReference type="AlphaFoldDB" id="A0A9W8UN22"/>
<dbReference type="SUPFAM" id="SSF51182">
    <property type="entry name" value="RmlC-like cupins"/>
    <property type="match status" value="1"/>
</dbReference>
<dbReference type="GeneID" id="80897438"/>
<gene>
    <name evidence="4" type="ORF">LMH87_010279</name>
</gene>
<dbReference type="InterPro" id="IPR047183">
    <property type="entry name" value="GDO-like"/>
</dbReference>